<accession>A0A3A6QCZ4</accession>
<feature type="region of interest" description="Disordered" evidence="1">
    <location>
        <begin position="1"/>
        <end position="37"/>
    </location>
</feature>
<name>A0A3A6QCZ4_9EURY</name>
<evidence type="ECO:0000313" key="3">
    <source>
        <dbReference type="EMBL" id="RJX51082.1"/>
    </source>
</evidence>
<proteinExistence type="predicted"/>
<dbReference type="AlphaFoldDB" id="A0A3A6QCZ4"/>
<evidence type="ECO:0000256" key="2">
    <source>
        <dbReference type="SAM" id="Phobius"/>
    </source>
</evidence>
<gene>
    <name evidence="3" type="ORF">DP106_03070</name>
</gene>
<protein>
    <submittedName>
        <fullName evidence="3">Uncharacterized protein</fullName>
    </submittedName>
</protein>
<dbReference type="InterPro" id="IPR058283">
    <property type="entry name" value="DUF7977"/>
</dbReference>
<feature type="transmembrane region" description="Helical" evidence="2">
    <location>
        <begin position="45"/>
        <end position="64"/>
    </location>
</feature>
<evidence type="ECO:0000313" key="4">
    <source>
        <dbReference type="Proteomes" id="UP000281564"/>
    </source>
</evidence>
<dbReference type="EMBL" id="QMDW01000003">
    <property type="protein sequence ID" value="RJX51082.1"/>
    <property type="molecule type" value="Genomic_DNA"/>
</dbReference>
<feature type="transmembrane region" description="Helical" evidence="2">
    <location>
        <begin position="76"/>
        <end position="97"/>
    </location>
</feature>
<organism evidence="3 4">
    <name type="scientific">Halonotius pteroides</name>
    <dbReference type="NCBI Taxonomy" id="268735"/>
    <lineage>
        <taxon>Archaea</taxon>
        <taxon>Methanobacteriati</taxon>
        <taxon>Methanobacteriota</taxon>
        <taxon>Stenosarchaea group</taxon>
        <taxon>Halobacteria</taxon>
        <taxon>Halobacteriales</taxon>
        <taxon>Haloferacaceae</taxon>
        <taxon>Halonotius</taxon>
    </lineage>
</organism>
<dbReference type="Pfam" id="PF25932">
    <property type="entry name" value="DUF7977"/>
    <property type="match status" value="1"/>
</dbReference>
<dbReference type="RefSeq" id="WP_120083324.1">
    <property type="nucleotide sequence ID" value="NZ_QMDW01000003.1"/>
</dbReference>
<keyword evidence="4" id="KW-1185">Reference proteome</keyword>
<keyword evidence="2" id="KW-0472">Membrane</keyword>
<evidence type="ECO:0000256" key="1">
    <source>
        <dbReference type="SAM" id="MobiDB-lite"/>
    </source>
</evidence>
<keyword evidence="2" id="KW-0812">Transmembrane</keyword>
<keyword evidence="2" id="KW-1133">Transmembrane helix</keyword>
<reference evidence="3 4" key="1">
    <citation type="submission" date="2018-06" db="EMBL/GenBank/DDBJ databases">
        <title>Halonotius sp. F13-13 a new haloarchaeeon isolated from a solar saltern from Isla Cristina, Huelva, Spain.</title>
        <authorList>
            <person name="Duran-Viseras A."/>
            <person name="Sanchez-Porro C."/>
            <person name="Ventosa A."/>
        </authorList>
    </citation>
    <scope>NUCLEOTIDE SEQUENCE [LARGE SCALE GENOMIC DNA]</scope>
    <source>
        <strain evidence="3 4">CECT 7525</strain>
    </source>
</reference>
<dbReference type="Proteomes" id="UP000281564">
    <property type="component" value="Unassembled WGS sequence"/>
</dbReference>
<comment type="caution">
    <text evidence="3">The sequence shown here is derived from an EMBL/GenBank/DDBJ whole genome shotgun (WGS) entry which is preliminary data.</text>
</comment>
<dbReference type="OrthoDB" id="205781at2157"/>
<sequence>MSSEAGGAETDADDPVHQSDAPDATATQLDPAEATDREEVDRHGWVLVAGVVACFLVVPGLIYLRPAIPAAAGLPFFATFLILPLVPAVLLGLLAVWSMRAAA</sequence>